<evidence type="ECO:0000313" key="2">
    <source>
        <dbReference type="Proteomes" id="UP000031672"/>
    </source>
</evidence>
<dbReference type="SFLD" id="SFLDG01129">
    <property type="entry name" value="C1.5:_HAD__Beta-PGM__Phosphata"/>
    <property type="match status" value="1"/>
</dbReference>
<organism evidence="1 2">
    <name type="scientific">Vibrio renipiscarius</name>
    <dbReference type="NCBI Taxonomy" id="1461322"/>
    <lineage>
        <taxon>Bacteria</taxon>
        <taxon>Pseudomonadati</taxon>
        <taxon>Pseudomonadota</taxon>
        <taxon>Gammaproteobacteria</taxon>
        <taxon>Vibrionales</taxon>
        <taxon>Vibrionaceae</taxon>
        <taxon>Vibrio</taxon>
    </lineage>
</organism>
<dbReference type="SUPFAM" id="SSF56784">
    <property type="entry name" value="HAD-like"/>
    <property type="match status" value="1"/>
</dbReference>
<dbReference type="NCBIfam" id="TIGR02254">
    <property type="entry name" value="YjjG_YfnB"/>
    <property type="match status" value="1"/>
</dbReference>
<reference evidence="1 2" key="1">
    <citation type="submission" date="2014-11" db="EMBL/GenBank/DDBJ databases">
        <title>Draft Genome Sequence of Vibrio piscirenalis strains CECT 8603T and CECT 8604, two marine Gammaproteobacterium isolated from cultured gilthead sea bream (Sparus aurata).</title>
        <authorList>
            <person name="Arahal D.R."/>
            <person name="Rodrigo-Torres L."/>
            <person name="Lucena T."/>
            <person name="Pujalte M.J."/>
        </authorList>
    </citation>
    <scope>NUCLEOTIDE SEQUENCE [LARGE SCALE GENOMIC DNA]</scope>
    <source>
        <strain evidence="1 2">DCR 1-4-2</strain>
    </source>
</reference>
<evidence type="ECO:0000313" key="1">
    <source>
        <dbReference type="EMBL" id="KII76659.1"/>
    </source>
</evidence>
<dbReference type="InterPro" id="IPR036412">
    <property type="entry name" value="HAD-like_sf"/>
</dbReference>
<dbReference type="Proteomes" id="UP000031672">
    <property type="component" value="Unassembled WGS sequence"/>
</dbReference>
<name>A0A0C2NNG5_9VIBR</name>
<accession>A0A0C2NNG5</accession>
<dbReference type="EMBL" id="JTKH01000024">
    <property type="protein sequence ID" value="KII76659.1"/>
    <property type="molecule type" value="Genomic_DNA"/>
</dbReference>
<dbReference type="Gene3D" id="3.40.50.1000">
    <property type="entry name" value="HAD superfamily/HAD-like"/>
    <property type="match status" value="1"/>
</dbReference>
<protein>
    <submittedName>
        <fullName evidence="1">DUMP phosphatase</fullName>
        <ecNumber evidence="1">3.1.3.5</ecNumber>
    </submittedName>
</protein>
<dbReference type="SFLD" id="SFLDS00003">
    <property type="entry name" value="Haloacid_Dehalogenase"/>
    <property type="match status" value="1"/>
</dbReference>
<accession>A0A0C2JFH9</accession>
<dbReference type="STRING" id="1461322.OJ16_17960"/>
<dbReference type="InterPro" id="IPR006439">
    <property type="entry name" value="HAD-SF_hydro_IA"/>
</dbReference>
<keyword evidence="1" id="KW-0378">Hydrolase</keyword>
<dbReference type="Pfam" id="PF00702">
    <property type="entry name" value="Hydrolase"/>
    <property type="match status" value="1"/>
</dbReference>
<keyword evidence="2" id="KW-1185">Reference proteome</keyword>
<dbReference type="InterPro" id="IPR023198">
    <property type="entry name" value="PGP-like_dom2"/>
</dbReference>
<dbReference type="AlphaFoldDB" id="A0A0C2NNG5"/>
<dbReference type="GO" id="GO:0008253">
    <property type="term" value="F:5'-nucleotidase activity"/>
    <property type="evidence" value="ECO:0007669"/>
    <property type="project" value="UniProtKB-EC"/>
</dbReference>
<dbReference type="OrthoDB" id="148966at2"/>
<proteinExistence type="predicted"/>
<dbReference type="NCBIfam" id="NF006976">
    <property type="entry name" value="PRK09449.1"/>
    <property type="match status" value="1"/>
</dbReference>
<comment type="caution">
    <text evidence="1">The sequence shown here is derived from an EMBL/GenBank/DDBJ whole genome shotgun (WGS) entry which is preliminary data.</text>
</comment>
<dbReference type="NCBIfam" id="TIGR01509">
    <property type="entry name" value="HAD-SF-IA-v3"/>
    <property type="match status" value="1"/>
</dbReference>
<gene>
    <name evidence="1" type="ORF">OJ16_17960</name>
</gene>
<dbReference type="EC" id="3.1.3.5" evidence="1"/>
<dbReference type="PRINTS" id="PR00413">
    <property type="entry name" value="HADHALOGNASE"/>
</dbReference>
<dbReference type="Gene3D" id="1.10.150.240">
    <property type="entry name" value="Putative phosphatase, domain 2"/>
    <property type="match status" value="1"/>
</dbReference>
<dbReference type="InterPro" id="IPR052550">
    <property type="entry name" value="Pyrimidine_5'-ntase_YjjG"/>
</dbReference>
<dbReference type="CDD" id="cd04305">
    <property type="entry name" value="HAD_Neu5Ac-Pase_like"/>
    <property type="match status" value="1"/>
</dbReference>
<dbReference type="InterPro" id="IPR023214">
    <property type="entry name" value="HAD_sf"/>
</dbReference>
<dbReference type="RefSeq" id="WP_040992632.1">
    <property type="nucleotide sequence ID" value="NZ_JTKH01000024.1"/>
</dbReference>
<dbReference type="NCBIfam" id="TIGR01549">
    <property type="entry name" value="HAD-SF-IA-v1"/>
    <property type="match status" value="1"/>
</dbReference>
<sequence length="227" mass="25571">MKYDWILFDADETLFHFDAFKGMQLMFERMGTVFTHDDFEQYQQINKPLWVDYQNGTINADDIKHIRFKGYAEQFNTTTSALNSAFLDAMADICSMIPQARELLDALAGKARLGIITNGFTELQEVRLARMGLSEAFEHVVISEQVGVAKPDAGIFEYTMEKLGQPCKSRVLMVGDNLHSDVLGGMNFGIDTCWLNRTTEPESADITPSYTVTCLSQLQTILLANAR</sequence>
<dbReference type="PANTHER" id="PTHR47478:SF1">
    <property type="entry name" value="PYRIMIDINE 5'-NUCLEOTIDASE YJJG"/>
    <property type="match status" value="1"/>
</dbReference>
<dbReference type="InterPro" id="IPR011951">
    <property type="entry name" value="HAD-SF_hydro_IA_YjjG/PynA"/>
</dbReference>
<dbReference type="PANTHER" id="PTHR47478">
    <property type="match status" value="1"/>
</dbReference>